<dbReference type="SUPFAM" id="SSF53756">
    <property type="entry name" value="UDP-Glycosyltransferase/glycogen phosphorylase"/>
    <property type="match status" value="1"/>
</dbReference>
<gene>
    <name evidence="2" type="ORF">GCM10008106_10140</name>
</gene>
<dbReference type="Proteomes" id="UP000642809">
    <property type="component" value="Unassembled WGS sequence"/>
</dbReference>
<evidence type="ECO:0000313" key="3">
    <source>
        <dbReference type="Proteomes" id="UP000642809"/>
    </source>
</evidence>
<protein>
    <recommendedName>
        <fullName evidence="1">Spore protein YkvP/CgeB glycosyl transferase-like domain-containing protein</fullName>
    </recommendedName>
</protein>
<organism evidence="2 3">
    <name type="scientific">Mongoliitalea lutea</name>
    <dbReference type="NCBI Taxonomy" id="849756"/>
    <lineage>
        <taxon>Bacteria</taxon>
        <taxon>Pseudomonadati</taxon>
        <taxon>Bacteroidota</taxon>
        <taxon>Cytophagia</taxon>
        <taxon>Cytophagales</taxon>
        <taxon>Cyclobacteriaceae</taxon>
        <taxon>Mongoliitalea</taxon>
    </lineage>
</organism>
<proteinExistence type="predicted"/>
<feature type="domain" description="Spore protein YkvP/CgeB glycosyl transferase-like" evidence="1">
    <location>
        <begin position="188"/>
        <end position="337"/>
    </location>
</feature>
<keyword evidence="3" id="KW-1185">Reference proteome</keyword>
<evidence type="ECO:0000313" key="2">
    <source>
        <dbReference type="EMBL" id="GHB31382.1"/>
    </source>
</evidence>
<dbReference type="AlphaFoldDB" id="A0A8J3CV46"/>
<comment type="caution">
    <text evidence="2">The sequence shown here is derived from an EMBL/GenBank/DDBJ whole genome shotgun (WGS) entry which is preliminary data.</text>
</comment>
<reference evidence="2" key="2">
    <citation type="submission" date="2020-09" db="EMBL/GenBank/DDBJ databases">
        <authorList>
            <person name="Sun Q."/>
            <person name="Kim S."/>
        </authorList>
    </citation>
    <scope>NUCLEOTIDE SEQUENCE</scope>
    <source>
        <strain evidence="2">KCTC 23224</strain>
    </source>
</reference>
<dbReference type="EMBL" id="BMYF01000005">
    <property type="protein sequence ID" value="GHB31382.1"/>
    <property type="molecule type" value="Genomic_DNA"/>
</dbReference>
<name>A0A8J3CV46_9BACT</name>
<accession>A0A8J3CV46</accession>
<dbReference type="Pfam" id="PF13524">
    <property type="entry name" value="Glyco_trans_1_2"/>
    <property type="match status" value="1"/>
</dbReference>
<reference evidence="2" key="1">
    <citation type="journal article" date="2014" name="Int. J. Syst. Evol. Microbiol.">
        <title>Complete genome sequence of Corynebacterium casei LMG S-19264T (=DSM 44701T), isolated from a smear-ripened cheese.</title>
        <authorList>
            <consortium name="US DOE Joint Genome Institute (JGI-PGF)"/>
            <person name="Walter F."/>
            <person name="Albersmeier A."/>
            <person name="Kalinowski J."/>
            <person name="Ruckert C."/>
        </authorList>
    </citation>
    <scope>NUCLEOTIDE SEQUENCE</scope>
    <source>
        <strain evidence="2">KCTC 23224</strain>
    </source>
</reference>
<dbReference type="InterPro" id="IPR055259">
    <property type="entry name" value="YkvP/CgeB_Glyco_trans-like"/>
</dbReference>
<evidence type="ECO:0000259" key="1">
    <source>
        <dbReference type="Pfam" id="PF13524"/>
    </source>
</evidence>
<dbReference type="RefSeq" id="WP_189579392.1">
    <property type="nucleotide sequence ID" value="NZ_BMYF01000005.1"/>
</dbReference>
<sequence>MKILCVGPLFRGSNAGAFFRALARNGVFIEVLDEFYHIPLTPSSLQSKIISKASRPIFINDFNTEFIRLFHRFKPDVVLVYKGAFVKSSTLEYIKSKGGKLINFYPDVSFHTHGNLLQDSLKLYDKVFTTKSFGIKDMELQLGIKNSCFIPHGFDPEIHRPIPKDVIPADFFCDVSFIGTYSPKKEKILSYLMDKNPSLDLKIWGSQWEKSKAPNLKGKIQLGVINGDLYAAGITASKINLAILSEQVRGASSGDLITSRTFHIPAAGGFMIHEENKESILYFKKDEEAVFFKELDELDQKINFYLTNEDLRIQIARNGRDRCLNDHSLDNRAKVFLENL</sequence>